<evidence type="ECO:0000259" key="14">
    <source>
        <dbReference type="Pfam" id="PF00732"/>
    </source>
</evidence>
<evidence type="ECO:0000259" key="16">
    <source>
        <dbReference type="Pfam" id="PF05199"/>
    </source>
</evidence>
<accession>A0A1W0AAR3</accession>
<evidence type="ECO:0000256" key="2">
    <source>
        <dbReference type="ARBA" id="ARBA00003842"/>
    </source>
</evidence>
<dbReference type="EMBL" id="JNBS01000278">
    <property type="protein sequence ID" value="OQS07090.1"/>
    <property type="molecule type" value="Genomic_DNA"/>
</dbReference>
<organism evidence="17 18">
    <name type="scientific">Thraustotheca clavata</name>
    <dbReference type="NCBI Taxonomy" id="74557"/>
    <lineage>
        <taxon>Eukaryota</taxon>
        <taxon>Sar</taxon>
        <taxon>Stramenopiles</taxon>
        <taxon>Oomycota</taxon>
        <taxon>Saprolegniomycetes</taxon>
        <taxon>Saprolegniales</taxon>
        <taxon>Achlyaceae</taxon>
        <taxon>Thraustotheca</taxon>
    </lineage>
</organism>
<keyword evidence="7" id="KW-0812">Transmembrane</keyword>
<evidence type="ECO:0000256" key="12">
    <source>
        <dbReference type="PIRNR" id="PIRNR028937"/>
    </source>
</evidence>
<dbReference type="OrthoDB" id="269227at2759"/>
<dbReference type="Pfam" id="PF05199">
    <property type="entry name" value="GMC_oxred_C"/>
    <property type="match status" value="1"/>
</dbReference>
<keyword evidence="6" id="KW-0285">Flavoprotein</keyword>
<dbReference type="Proteomes" id="UP000243217">
    <property type="component" value="Unassembled WGS sequence"/>
</dbReference>
<comment type="catalytic activity">
    <reaction evidence="1 12">
        <text>a long-chain primary fatty alcohol + O2 = a long-chain fatty aldehyde + H2O2</text>
        <dbReference type="Rhea" id="RHEA:22756"/>
        <dbReference type="ChEBI" id="CHEBI:15379"/>
        <dbReference type="ChEBI" id="CHEBI:16240"/>
        <dbReference type="ChEBI" id="CHEBI:17176"/>
        <dbReference type="ChEBI" id="CHEBI:77396"/>
        <dbReference type="EC" id="1.1.3.20"/>
    </reaction>
</comment>
<evidence type="ECO:0000256" key="11">
    <source>
        <dbReference type="ARBA" id="ARBA00023136"/>
    </source>
</evidence>
<keyword evidence="9" id="KW-1133">Transmembrane helix</keyword>
<dbReference type="PANTHER" id="PTHR46056">
    <property type="entry name" value="LONG-CHAIN-ALCOHOL OXIDASE"/>
    <property type="match status" value="1"/>
</dbReference>
<evidence type="ECO:0000256" key="1">
    <source>
        <dbReference type="ARBA" id="ARBA00000920"/>
    </source>
</evidence>
<dbReference type="InterPro" id="IPR036188">
    <property type="entry name" value="FAD/NAD-bd_sf"/>
</dbReference>
<keyword evidence="11" id="KW-0472">Membrane</keyword>
<dbReference type="PIRSF" id="PIRSF028937">
    <property type="entry name" value="Lg_Ch_AO"/>
    <property type="match status" value="1"/>
</dbReference>
<evidence type="ECO:0000256" key="9">
    <source>
        <dbReference type="ARBA" id="ARBA00022989"/>
    </source>
</evidence>
<keyword evidence="18" id="KW-1185">Reference proteome</keyword>
<dbReference type="AlphaFoldDB" id="A0A1W0AAR3"/>
<evidence type="ECO:0000313" key="17">
    <source>
        <dbReference type="EMBL" id="OQS07090.1"/>
    </source>
</evidence>
<comment type="similarity">
    <text evidence="4 12">Belongs to the GMC oxidoreductase family.</text>
</comment>
<feature type="active site" description="Proton acceptor" evidence="13">
    <location>
        <position position="642"/>
    </location>
</feature>
<comment type="subcellular location">
    <subcellularLocation>
        <location evidence="3">Membrane</location>
    </subcellularLocation>
</comment>
<gene>
    <name evidence="17" type="ORF">THRCLA_00889</name>
</gene>
<feature type="domain" description="FAD-dependent oxidoreductase 2 FAD-binding" evidence="15">
    <location>
        <begin position="205"/>
        <end position="237"/>
    </location>
</feature>
<dbReference type="InterPro" id="IPR000172">
    <property type="entry name" value="GMC_OxRdtase_N"/>
</dbReference>
<dbReference type="InterPro" id="IPR003953">
    <property type="entry name" value="FAD-dep_OxRdtase_2_FAD-bd"/>
</dbReference>
<dbReference type="Pfam" id="PF00732">
    <property type="entry name" value="GMC_oxred_N"/>
    <property type="match status" value="1"/>
</dbReference>
<evidence type="ECO:0000259" key="15">
    <source>
        <dbReference type="Pfam" id="PF00890"/>
    </source>
</evidence>
<dbReference type="GO" id="GO:0016020">
    <property type="term" value="C:membrane"/>
    <property type="evidence" value="ECO:0007669"/>
    <property type="project" value="UniProtKB-SubCell"/>
</dbReference>
<dbReference type="PANTHER" id="PTHR46056:SF12">
    <property type="entry name" value="LONG-CHAIN-ALCOHOL OXIDASE"/>
    <property type="match status" value="1"/>
</dbReference>
<feature type="domain" description="Glucose-methanol-choline oxidoreductase N-terminal" evidence="14">
    <location>
        <begin position="255"/>
        <end position="464"/>
    </location>
</feature>
<evidence type="ECO:0000256" key="13">
    <source>
        <dbReference type="PIRSR" id="PIRSR028937-1"/>
    </source>
</evidence>
<sequence length="730" mass="79367">MDLSDAQLETLSAIIDTFVSPLSSAQVEDITQEYFAQLKEHNANIIPSENDVKQFLTTDPKSLDLLTEAQTQIKFLPKDKQADLIKVFDLLASGWGTYVLTGTRSTPFHQLPQSERETGLYNMAQSRFATVRGIFQAFKGLFVGGLFMKKQTVDGQANPTWAAMGFTGEPENRAPASAFVKPQFEDVQAMAAALGENEPIVIETDVVIVGSGAGGGVVAAELAQAGYRVLVLEKGQYYYGPEDDFNELESYRNKYEQGCLLTSEDNSLILFAGSTWGGGTTVNWSGSFRLPYEVRQEWAKKHNLPYFASPQFEQAFDRIYERLGISDAHLKLNCPNQILIDGCTKLGLPARKIEQTTGGAEHSCGFCTLGCPANEKQGTAVSWLRDAQAAGAKFIQGCFVDKVTYSNDRVATGVEGTVLNGKTKLIVRATTVVASAGSIHTPSLLLRSGLKNKNIGKNHRVHPVVTLNGFFPTKTTRPWSGSILTSVSSALSNINGNGYGASLEVPVGLPGLVSVMLPWRNNVDYKTKMLQIPHLSTVFALVRDYDSVSRIVNDATGQPRVHFQLGPKDAYAMQEGLVTSANIMLSQGAVELNTSHHSLPPLKLTTPEELANPVECAKTQEWIKQLRATGVAQNRTALFNAHQMGSCRMGATPAAGAVNPDGETWEIKGLYVADASLFPTASGVNPMTTTYAISYSVAQFMKANLEQEKTNPSGATRKSFGLSWWQRTFA</sequence>
<feature type="domain" description="Glucose-methanol-choline oxidoreductase C-terminal" evidence="16">
    <location>
        <begin position="553"/>
        <end position="693"/>
    </location>
</feature>
<evidence type="ECO:0000256" key="10">
    <source>
        <dbReference type="ARBA" id="ARBA00023002"/>
    </source>
</evidence>
<evidence type="ECO:0000313" key="18">
    <source>
        <dbReference type="Proteomes" id="UP000243217"/>
    </source>
</evidence>
<evidence type="ECO:0000256" key="4">
    <source>
        <dbReference type="ARBA" id="ARBA00010790"/>
    </source>
</evidence>
<evidence type="ECO:0000256" key="6">
    <source>
        <dbReference type="ARBA" id="ARBA00022630"/>
    </source>
</evidence>
<proteinExistence type="inferred from homology"/>
<keyword evidence="10 12" id="KW-0560">Oxidoreductase</keyword>
<dbReference type="EC" id="1.1.3.20" evidence="5 12"/>
<dbReference type="Pfam" id="PF00890">
    <property type="entry name" value="FAD_binding_2"/>
    <property type="match status" value="1"/>
</dbReference>
<comment type="function">
    <text evidence="2">Long-chain fatty alcohol oxidase involved in the omega-oxidation pathway of lipid degradation.</text>
</comment>
<protein>
    <recommendedName>
        <fullName evidence="5 12">Long-chain-alcohol oxidase</fullName>
        <ecNumber evidence="5 12">1.1.3.20</ecNumber>
    </recommendedName>
</protein>
<name>A0A1W0AAR3_9STRA</name>
<evidence type="ECO:0000256" key="7">
    <source>
        <dbReference type="ARBA" id="ARBA00022692"/>
    </source>
</evidence>
<dbReference type="SUPFAM" id="SSF51905">
    <property type="entry name" value="FAD/NAD(P)-binding domain"/>
    <property type="match status" value="1"/>
</dbReference>
<dbReference type="InterPro" id="IPR012400">
    <property type="entry name" value="Long_Oxdase"/>
</dbReference>
<dbReference type="GO" id="GO:0050660">
    <property type="term" value="F:flavin adenine dinucleotide binding"/>
    <property type="evidence" value="ECO:0007669"/>
    <property type="project" value="InterPro"/>
</dbReference>
<dbReference type="GO" id="GO:0046577">
    <property type="term" value="F:long-chain-alcohol oxidase activity"/>
    <property type="evidence" value="ECO:0007669"/>
    <property type="project" value="UniProtKB-EC"/>
</dbReference>
<reference evidence="17 18" key="1">
    <citation type="journal article" date="2014" name="Genome Biol. Evol.">
        <title>The secreted proteins of Achlya hypogyna and Thraustotheca clavata identify the ancestral oomycete secretome and reveal gene acquisitions by horizontal gene transfer.</title>
        <authorList>
            <person name="Misner I."/>
            <person name="Blouin N."/>
            <person name="Leonard G."/>
            <person name="Richards T.A."/>
            <person name="Lane C.E."/>
        </authorList>
    </citation>
    <scope>NUCLEOTIDE SEQUENCE [LARGE SCALE GENOMIC DNA]</scope>
    <source>
        <strain evidence="17 18">ATCC 34112</strain>
    </source>
</reference>
<comment type="caution">
    <text evidence="17">The sequence shown here is derived from an EMBL/GenBank/DDBJ whole genome shotgun (WGS) entry which is preliminary data.</text>
</comment>
<evidence type="ECO:0000256" key="8">
    <source>
        <dbReference type="ARBA" id="ARBA00022827"/>
    </source>
</evidence>
<dbReference type="Gene3D" id="3.50.50.60">
    <property type="entry name" value="FAD/NAD(P)-binding domain"/>
    <property type="match status" value="2"/>
</dbReference>
<evidence type="ECO:0000256" key="5">
    <source>
        <dbReference type="ARBA" id="ARBA00013125"/>
    </source>
</evidence>
<keyword evidence="8" id="KW-0274">FAD</keyword>
<dbReference type="STRING" id="74557.A0A1W0AAR3"/>
<evidence type="ECO:0000256" key="3">
    <source>
        <dbReference type="ARBA" id="ARBA00004370"/>
    </source>
</evidence>
<dbReference type="InterPro" id="IPR007867">
    <property type="entry name" value="GMC_OxRtase_C"/>
</dbReference>